<dbReference type="EMBL" id="JAVDXO010000018">
    <property type="protein sequence ID" value="MDR7308936.1"/>
    <property type="molecule type" value="Genomic_DNA"/>
</dbReference>
<dbReference type="InterPro" id="IPR028082">
    <property type="entry name" value="Peripla_BP_I"/>
</dbReference>
<dbReference type="PANTHER" id="PTHR30036:SF8">
    <property type="entry name" value="ABC-TYPE SUGAR TRANSPORT SYSTEM PERIPLASMIC COMPONENT-LIKE PROTEIN"/>
    <property type="match status" value="1"/>
</dbReference>
<comment type="caution">
    <text evidence="4">The sequence shown here is derived from an EMBL/GenBank/DDBJ whole genome shotgun (WGS) entry which is preliminary data.</text>
</comment>
<accession>A0ABU1ZVD2</accession>
<evidence type="ECO:0000256" key="2">
    <source>
        <dbReference type="ARBA" id="ARBA00007639"/>
    </source>
</evidence>
<comment type="subcellular location">
    <subcellularLocation>
        <location evidence="1">Periplasm</location>
    </subcellularLocation>
</comment>
<reference evidence="4 5" key="1">
    <citation type="submission" date="2023-07" db="EMBL/GenBank/DDBJ databases">
        <title>Sorghum-associated microbial communities from plants grown in Nebraska, USA.</title>
        <authorList>
            <person name="Schachtman D."/>
        </authorList>
    </citation>
    <scope>NUCLEOTIDE SEQUENCE [LARGE SCALE GENOMIC DNA]</scope>
    <source>
        <strain evidence="4 5">BE308</strain>
    </source>
</reference>
<dbReference type="InterPro" id="IPR025997">
    <property type="entry name" value="SBP_2_dom"/>
</dbReference>
<dbReference type="CDD" id="cd20000">
    <property type="entry name" value="PBP1_ABC_rhamnose"/>
    <property type="match status" value="1"/>
</dbReference>
<proteinExistence type="inferred from homology"/>
<evidence type="ECO:0000313" key="5">
    <source>
        <dbReference type="Proteomes" id="UP001268089"/>
    </source>
</evidence>
<organism evidence="4 5">
    <name type="scientific">Rhodoferax saidenbachensis</name>
    <dbReference type="NCBI Taxonomy" id="1484693"/>
    <lineage>
        <taxon>Bacteria</taxon>
        <taxon>Pseudomonadati</taxon>
        <taxon>Pseudomonadota</taxon>
        <taxon>Betaproteobacteria</taxon>
        <taxon>Burkholderiales</taxon>
        <taxon>Comamonadaceae</taxon>
        <taxon>Rhodoferax</taxon>
    </lineage>
</organism>
<protein>
    <submittedName>
        <fullName evidence="4">Rhamnose transport system substrate-binding protein</fullName>
    </submittedName>
</protein>
<gene>
    <name evidence="4" type="ORF">J2X15_004264</name>
</gene>
<evidence type="ECO:0000256" key="1">
    <source>
        <dbReference type="ARBA" id="ARBA00004418"/>
    </source>
</evidence>
<dbReference type="Gene3D" id="3.40.50.2300">
    <property type="match status" value="2"/>
</dbReference>
<comment type="similarity">
    <text evidence="2">Belongs to the bacterial solute-binding protein 2 family.</text>
</comment>
<evidence type="ECO:0000313" key="4">
    <source>
        <dbReference type="EMBL" id="MDR7308936.1"/>
    </source>
</evidence>
<feature type="domain" description="Periplasmic binding protein" evidence="3">
    <location>
        <begin position="28"/>
        <end position="282"/>
    </location>
</feature>
<dbReference type="PANTHER" id="PTHR30036">
    <property type="entry name" value="D-XYLOSE-BINDING PERIPLASMIC PROTEIN"/>
    <property type="match status" value="1"/>
</dbReference>
<dbReference type="Pfam" id="PF13407">
    <property type="entry name" value="Peripla_BP_4"/>
    <property type="match status" value="1"/>
</dbReference>
<dbReference type="Proteomes" id="UP001268089">
    <property type="component" value="Unassembled WGS sequence"/>
</dbReference>
<sequence length="326" mass="34878">MLLAALCEGLGIRTAGAATGLSNGLKLAYLPKQINNPYHVILGEGVMEAARELGAQARMLGPTNAQALAQEPFIQQLIAERLNAVILAANETVALLPKVRELSALGTKIVAVDADLATDARDLFINQASQEGVGRAQMQLMAKLMDGQGEFAILSANVTASNQNAWIYWMLQELRRPGYQNMKLSKVVYGNDDPVRSREQCMALLQNPNLRGIICPTTVGILASAEYVAASPFKGKVHVTGLGTPNQMRPFVKDGTVQAFQLWNPVDLGYLAAYAAASLSKGLITGKRGETFAAGRLGNYVVGAKGEVILGAPTTFDTSNIDRFNF</sequence>
<dbReference type="InterPro" id="IPR050555">
    <property type="entry name" value="Bact_Solute-Bind_Prot2"/>
</dbReference>
<dbReference type="SUPFAM" id="SSF53822">
    <property type="entry name" value="Periplasmic binding protein-like I"/>
    <property type="match status" value="1"/>
</dbReference>
<keyword evidence="5" id="KW-1185">Reference proteome</keyword>
<evidence type="ECO:0000259" key="3">
    <source>
        <dbReference type="Pfam" id="PF13407"/>
    </source>
</evidence>
<name>A0ABU1ZVD2_9BURK</name>